<keyword evidence="2" id="KW-1185">Reference proteome</keyword>
<dbReference type="GeneID" id="108683361"/>
<evidence type="ECO:0000313" key="2">
    <source>
        <dbReference type="Proteomes" id="UP000694843"/>
    </source>
</evidence>
<dbReference type="RefSeq" id="XP_018028163.1">
    <property type="nucleotide sequence ID" value="XM_018172674.1"/>
</dbReference>
<dbReference type="OrthoDB" id="6413868at2759"/>
<name>A0A8B7PPN3_HYAAZ</name>
<protein>
    <submittedName>
        <fullName evidence="3">Uncharacterized protein LOC108683361</fullName>
    </submittedName>
</protein>
<gene>
    <name evidence="3" type="primary">LOC108683361</name>
</gene>
<organism evidence="2 3">
    <name type="scientific">Hyalella azteca</name>
    <name type="common">Amphipod</name>
    <dbReference type="NCBI Taxonomy" id="294128"/>
    <lineage>
        <taxon>Eukaryota</taxon>
        <taxon>Metazoa</taxon>
        <taxon>Ecdysozoa</taxon>
        <taxon>Arthropoda</taxon>
        <taxon>Crustacea</taxon>
        <taxon>Multicrustacea</taxon>
        <taxon>Malacostraca</taxon>
        <taxon>Eumalacostraca</taxon>
        <taxon>Peracarida</taxon>
        <taxon>Amphipoda</taxon>
        <taxon>Senticaudata</taxon>
        <taxon>Talitrida</taxon>
        <taxon>Talitroidea</taxon>
        <taxon>Hyalellidae</taxon>
        <taxon>Hyalella</taxon>
    </lineage>
</organism>
<dbReference type="Proteomes" id="UP000694843">
    <property type="component" value="Unplaced"/>
</dbReference>
<dbReference type="KEGG" id="hazt:108683361"/>
<sequence length="403" mass="44412">MKSSDFLTKDKIIYKTMSFVRNTLHGGLSSTRPQLRLSTFCVLQVLLLATFCATVSSAGRNDAAVSEERLPYSARHSRVLDQNGMHPFPLTNYDLTNAQSSARAKTLQRLMNQRQRSLLLENGQAVSSPTRFMYSSDNEQFSQRSGRTTKDEVPVMSEGIYEDDDTGRSFALGSMIEQLSSALHRSLVRSRASSAKSEGRQQAASPKQLSRNQNQIATEGTGGGNDYYAHDRQKASSLPECATQQVCNAVYVRLNMTQPLCSCPVLTAPCSASLAPTDKHTIELKMGARDSKAVTLIKTCEPVWSVRDCRAPRDWSILALQNSRTGKAHYLVICKCPDGSQLDGPLNHDQPAYAQVPGIRVYGMMCVSTSLRAGRYVRDSPDFPWPRAQAALSDQSVLDDLLS</sequence>
<dbReference type="CTD" id="39831"/>
<proteinExistence type="predicted"/>
<reference evidence="3" key="1">
    <citation type="submission" date="2025-08" db="UniProtKB">
        <authorList>
            <consortium name="RefSeq"/>
        </authorList>
    </citation>
    <scope>IDENTIFICATION</scope>
    <source>
        <tissue evidence="3">Whole organism</tissue>
    </source>
</reference>
<feature type="region of interest" description="Disordered" evidence="1">
    <location>
        <begin position="190"/>
        <end position="230"/>
    </location>
</feature>
<evidence type="ECO:0000256" key="1">
    <source>
        <dbReference type="SAM" id="MobiDB-lite"/>
    </source>
</evidence>
<dbReference type="AlphaFoldDB" id="A0A8B7PPN3"/>
<dbReference type="Gene3D" id="2.20.20.160">
    <property type="match status" value="1"/>
</dbReference>
<feature type="compositionally biased region" description="Polar residues" evidence="1">
    <location>
        <begin position="191"/>
        <end position="218"/>
    </location>
</feature>
<accession>A0A8B7PPN3</accession>
<evidence type="ECO:0000313" key="3">
    <source>
        <dbReference type="RefSeq" id="XP_018028163.1"/>
    </source>
</evidence>